<name>A0A0C3E1W2_9AGAM</name>
<organism evidence="2 3">
    <name type="scientific">Scleroderma citrinum Foug A</name>
    <dbReference type="NCBI Taxonomy" id="1036808"/>
    <lineage>
        <taxon>Eukaryota</taxon>
        <taxon>Fungi</taxon>
        <taxon>Dikarya</taxon>
        <taxon>Basidiomycota</taxon>
        <taxon>Agaricomycotina</taxon>
        <taxon>Agaricomycetes</taxon>
        <taxon>Agaricomycetidae</taxon>
        <taxon>Boletales</taxon>
        <taxon>Sclerodermatineae</taxon>
        <taxon>Sclerodermataceae</taxon>
        <taxon>Scleroderma</taxon>
    </lineage>
</organism>
<dbReference type="EMBL" id="KN822042">
    <property type="protein sequence ID" value="KIM62504.1"/>
    <property type="molecule type" value="Genomic_DNA"/>
</dbReference>
<proteinExistence type="predicted"/>
<feature type="non-terminal residue" evidence="2">
    <location>
        <position position="260"/>
    </location>
</feature>
<dbReference type="Proteomes" id="UP000053989">
    <property type="component" value="Unassembled WGS sequence"/>
</dbReference>
<feature type="domain" description="Heterokaryon incompatibility" evidence="1">
    <location>
        <begin position="20"/>
        <end position="120"/>
    </location>
</feature>
<sequence>MRLINVKAFVLEFRDEDTAYAILSHRWIEHEGETTEVNYEEMITLAKMEKDEQDAVRQRLGYQKILNTCEQAKRDKFEWLWVDTCCIDKGSSAELSEAINSMYRWYENARVCYAYLHDVLGSSFPTESDGLRYRNSKGWPEWFSRGWTLQEMIAPSNVQFFNKNWQPIGNKKTLAHTLAGITGVSQVILMDGLSSNRPCVAQIMSWAANRTTTRVEDRAYSLLGLLDVNMPMLYGEGRRAFQRLQLEIIRVSNDQSIFAW</sequence>
<dbReference type="InterPro" id="IPR010730">
    <property type="entry name" value="HET"/>
</dbReference>
<evidence type="ECO:0000313" key="2">
    <source>
        <dbReference type="EMBL" id="KIM62504.1"/>
    </source>
</evidence>
<evidence type="ECO:0000259" key="1">
    <source>
        <dbReference type="Pfam" id="PF06985"/>
    </source>
</evidence>
<evidence type="ECO:0000313" key="3">
    <source>
        <dbReference type="Proteomes" id="UP000053989"/>
    </source>
</evidence>
<dbReference type="AlphaFoldDB" id="A0A0C3E1W2"/>
<dbReference type="InParanoid" id="A0A0C3E1W2"/>
<dbReference type="HOGENOM" id="CLU_000288_138_0_1"/>
<gene>
    <name evidence="2" type="ORF">SCLCIDRAFT_60203</name>
</gene>
<accession>A0A0C3E1W2</accession>
<dbReference type="PANTHER" id="PTHR10622">
    <property type="entry name" value="HET DOMAIN-CONTAINING PROTEIN"/>
    <property type="match status" value="1"/>
</dbReference>
<dbReference type="PANTHER" id="PTHR10622:SF10">
    <property type="entry name" value="HET DOMAIN-CONTAINING PROTEIN"/>
    <property type="match status" value="1"/>
</dbReference>
<reference evidence="2 3" key="1">
    <citation type="submission" date="2014-04" db="EMBL/GenBank/DDBJ databases">
        <authorList>
            <consortium name="DOE Joint Genome Institute"/>
            <person name="Kuo A."/>
            <person name="Kohler A."/>
            <person name="Nagy L.G."/>
            <person name="Floudas D."/>
            <person name="Copeland A."/>
            <person name="Barry K.W."/>
            <person name="Cichocki N."/>
            <person name="Veneault-Fourrey C."/>
            <person name="LaButti K."/>
            <person name="Lindquist E.A."/>
            <person name="Lipzen A."/>
            <person name="Lundell T."/>
            <person name="Morin E."/>
            <person name="Murat C."/>
            <person name="Sun H."/>
            <person name="Tunlid A."/>
            <person name="Henrissat B."/>
            <person name="Grigoriev I.V."/>
            <person name="Hibbett D.S."/>
            <person name="Martin F."/>
            <person name="Nordberg H.P."/>
            <person name="Cantor M.N."/>
            <person name="Hua S.X."/>
        </authorList>
    </citation>
    <scope>NUCLEOTIDE SEQUENCE [LARGE SCALE GENOMIC DNA]</scope>
    <source>
        <strain evidence="2 3">Foug A</strain>
    </source>
</reference>
<dbReference type="STRING" id="1036808.A0A0C3E1W2"/>
<protein>
    <recommendedName>
        <fullName evidence="1">Heterokaryon incompatibility domain-containing protein</fullName>
    </recommendedName>
</protein>
<keyword evidence="3" id="KW-1185">Reference proteome</keyword>
<reference evidence="3" key="2">
    <citation type="submission" date="2015-01" db="EMBL/GenBank/DDBJ databases">
        <title>Evolutionary Origins and Diversification of the Mycorrhizal Mutualists.</title>
        <authorList>
            <consortium name="DOE Joint Genome Institute"/>
            <consortium name="Mycorrhizal Genomics Consortium"/>
            <person name="Kohler A."/>
            <person name="Kuo A."/>
            <person name="Nagy L.G."/>
            <person name="Floudas D."/>
            <person name="Copeland A."/>
            <person name="Barry K.W."/>
            <person name="Cichocki N."/>
            <person name="Veneault-Fourrey C."/>
            <person name="LaButti K."/>
            <person name="Lindquist E.A."/>
            <person name="Lipzen A."/>
            <person name="Lundell T."/>
            <person name="Morin E."/>
            <person name="Murat C."/>
            <person name="Riley R."/>
            <person name="Ohm R."/>
            <person name="Sun H."/>
            <person name="Tunlid A."/>
            <person name="Henrissat B."/>
            <person name="Grigoriev I.V."/>
            <person name="Hibbett D.S."/>
            <person name="Martin F."/>
        </authorList>
    </citation>
    <scope>NUCLEOTIDE SEQUENCE [LARGE SCALE GENOMIC DNA]</scope>
    <source>
        <strain evidence="3">Foug A</strain>
    </source>
</reference>
<dbReference type="Pfam" id="PF06985">
    <property type="entry name" value="HET"/>
    <property type="match status" value="1"/>
</dbReference>
<dbReference type="OrthoDB" id="2727312at2759"/>